<dbReference type="Proteomes" id="UP001145022">
    <property type="component" value="Unassembled WGS sequence"/>
</dbReference>
<feature type="compositionally biased region" description="Basic and acidic residues" evidence="1">
    <location>
        <begin position="33"/>
        <end position="46"/>
    </location>
</feature>
<comment type="caution">
    <text evidence="2">The sequence shown here is derived from an EMBL/GenBank/DDBJ whole genome shotgun (WGS) entry which is preliminary data.</text>
</comment>
<keyword evidence="3" id="KW-1185">Reference proteome</keyword>
<name>A0ABQ5PGA2_9PSED</name>
<gene>
    <name evidence="2" type="ORF">RS3R1_16520</name>
</gene>
<dbReference type="EMBL" id="BSCQ01000028">
    <property type="protein sequence ID" value="GLH42565.1"/>
    <property type="molecule type" value="Genomic_DNA"/>
</dbReference>
<reference evidence="2" key="1">
    <citation type="journal article" date="2021" name="Sci. Rep.">
        <title>An efficient direct screening system for microorganisms that activate plant immune responses based on plant-microbe interactions using cultured plant cells.</title>
        <authorList>
            <person name="Kurokawa M."/>
            <person name="Nakano M."/>
            <person name="Kitahata N."/>
            <person name="Kuchitsu K."/>
            <person name="Furuya T."/>
        </authorList>
    </citation>
    <scope>NUCLEOTIDE SEQUENCE</scope>
    <source>
        <strain evidence="2">RS3R-1</strain>
    </source>
</reference>
<evidence type="ECO:0000313" key="2">
    <source>
        <dbReference type="EMBL" id="GLH42565.1"/>
    </source>
</evidence>
<protein>
    <submittedName>
        <fullName evidence="2">Uncharacterized protein</fullName>
    </submittedName>
</protein>
<proteinExistence type="predicted"/>
<reference evidence="2" key="3">
    <citation type="journal article" date="2023" name="J. Biotechnol.">
        <title>Draft Genome Sequences of Endophytic Pseudomonas Strains, Isolated from the Interior of Brassicaceae Plants.</title>
        <authorList>
            <person name="Kaneko H."/>
            <person name="Furuya T."/>
        </authorList>
    </citation>
    <scope>NUCLEOTIDE SEQUENCE</scope>
    <source>
        <strain evidence="2">RS3R-1</strain>
    </source>
</reference>
<accession>A0ABQ5PGA2</accession>
<organism evidence="2 3">
    <name type="scientific">Pseudomonas atacamensis</name>
    <dbReference type="NCBI Taxonomy" id="2565368"/>
    <lineage>
        <taxon>Bacteria</taxon>
        <taxon>Pseudomonadati</taxon>
        <taxon>Pseudomonadota</taxon>
        <taxon>Gammaproteobacteria</taxon>
        <taxon>Pseudomonadales</taxon>
        <taxon>Pseudomonadaceae</taxon>
        <taxon>Pseudomonas</taxon>
    </lineage>
</organism>
<sequence length="84" mass="9658">MTNKRPDGSVVVFDIDAKTHKEIMDRVIPQHSDGPRDRDAPKRVDEGQPGYSLELPKIWESVLENSASNARVYTQDEFLKEFKK</sequence>
<reference evidence="2" key="2">
    <citation type="submission" date="2022-11" db="EMBL/GenBank/DDBJ databases">
        <title>Draft genome sequencing of Pseudomonas atacamensis RS3R1.</title>
        <authorList>
            <person name="Furuya T."/>
            <person name="Kaneko H."/>
        </authorList>
    </citation>
    <scope>NUCLEOTIDE SEQUENCE</scope>
    <source>
        <strain evidence="2">RS3R-1</strain>
    </source>
</reference>
<evidence type="ECO:0000313" key="3">
    <source>
        <dbReference type="Proteomes" id="UP001145022"/>
    </source>
</evidence>
<feature type="region of interest" description="Disordered" evidence="1">
    <location>
        <begin position="27"/>
        <end position="49"/>
    </location>
</feature>
<evidence type="ECO:0000256" key="1">
    <source>
        <dbReference type="SAM" id="MobiDB-lite"/>
    </source>
</evidence>